<dbReference type="Pfam" id="PF02481">
    <property type="entry name" value="DNA_processg_A"/>
    <property type="match status" value="1"/>
</dbReference>
<protein>
    <submittedName>
        <fullName evidence="4">DNA processing protein</fullName>
    </submittedName>
</protein>
<dbReference type="RefSeq" id="WP_113889232.1">
    <property type="nucleotide sequence ID" value="NZ_QNRK01000010.1"/>
</dbReference>
<keyword evidence="5" id="KW-1185">Reference proteome</keyword>
<comment type="caution">
    <text evidence="4">The sequence shown here is derived from an EMBL/GenBank/DDBJ whole genome shotgun (WGS) entry which is preliminary data.</text>
</comment>
<dbReference type="PANTHER" id="PTHR43022">
    <property type="entry name" value="PROTEIN SMF"/>
    <property type="match status" value="1"/>
</dbReference>
<evidence type="ECO:0000256" key="1">
    <source>
        <dbReference type="ARBA" id="ARBA00006525"/>
    </source>
</evidence>
<name>A0A366FHG2_9HYPH</name>
<comment type="similarity">
    <text evidence="1">Belongs to the DprA/Smf family.</text>
</comment>
<feature type="domain" description="DprA winged helix" evidence="3">
    <location>
        <begin position="344"/>
        <end position="395"/>
    </location>
</feature>
<gene>
    <name evidence="4" type="ORF">DFR50_110123</name>
</gene>
<dbReference type="AlphaFoldDB" id="A0A366FHG2"/>
<evidence type="ECO:0000313" key="5">
    <source>
        <dbReference type="Proteomes" id="UP000253529"/>
    </source>
</evidence>
<dbReference type="InterPro" id="IPR036388">
    <property type="entry name" value="WH-like_DNA-bd_sf"/>
</dbReference>
<dbReference type="Gene3D" id="3.40.50.450">
    <property type="match status" value="1"/>
</dbReference>
<sequence>MATKPPARLSDDQLFDWLRLIRSENVGPRTFRALVNSCGGARAALEALPDLARRGGARRTIRVATAEEVERELSLARTLGVRFVALGESDYPPALRRIDSAPPVLAFRGREEALQQPAVAIVGSRNASAAGLTFAERLARGVGQAGYVIVSGLARGIDHRAHVASLETGTVGVLAGGHARPYPDDAIPLIERMVEHGAVVSEMPIGWEPRGRDFPRRNRIVSGLAVGTVVVEAARGSGSLITARFALEQNRQVFATPGSPLDPRAEGTNDLLKQGALMCTSAEDVVAALAPAHSADLFAALDEAGGAGEPLWGEQPLLGVDPEGIPRVTPGDELDEAAGAAYLARDGADAARDSVVDLLGPAPITLDDLARAANLPARDVRIALMELELAGRVEFSGGDRVALRPSGDETA</sequence>
<dbReference type="EMBL" id="QNRK01000010">
    <property type="protein sequence ID" value="RBP14098.1"/>
    <property type="molecule type" value="Genomic_DNA"/>
</dbReference>
<evidence type="ECO:0000259" key="2">
    <source>
        <dbReference type="Pfam" id="PF02481"/>
    </source>
</evidence>
<proteinExistence type="inferred from homology"/>
<dbReference type="Pfam" id="PF17782">
    <property type="entry name" value="WHD_DprA"/>
    <property type="match status" value="1"/>
</dbReference>
<dbReference type="OrthoDB" id="9785707at2"/>
<dbReference type="InterPro" id="IPR041614">
    <property type="entry name" value="DprA_WH"/>
</dbReference>
<reference evidence="4 5" key="1">
    <citation type="submission" date="2018-06" db="EMBL/GenBank/DDBJ databases">
        <title>Genomic Encyclopedia of Type Strains, Phase IV (KMG-IV): sequencing the most valuable type-strain genomes for metagenomic binning, comparative biology and taxonomic classification.</title>
        <authorList>
            <person name="Goeker M."/>
        </authorList>
    </citation>
    <scope>NUCLEOTIDE SEQUENCE [LARGE SCALE GENOMIC DNA]</scope>
    <source>
        <strain evidence="4 5">DSM 24875</strain>
    </source>
</reference>
<dbReference type="InterPro" id="IPR057666">
    <property type="entry name" value="DrpA_SLOG"/>
</dbReference>
<dbReference type="Pfam" id="PF21102">
    <property type="entry name" value="DprA_N"/>
    <property type="match status" value="1"/>
</dbReference>
<dbReference type="GO" id="GO:0009294">
    <property type="term" value="P:DNA-mediated transformation"/>
    <property type="evidence" value="ECO:0007669"/>
    <property type="project" value="InterPro"/>
</dbReference>
<evidence type="ECO:0000259" key="3">
    <source>
        <dbReference type="Pfam" id="PF17782"/>
    </source>
</evidence>
<feature type="domain" description="Smf/DprA SLOG" evidence="2">
    <location>
        <begin position="83"/>
        <end position="289"/>
    </location>
</feature>
<accession>A0A366FHG2</accession>
<dbReference type="SUPFAM" id="SSF102405">
    <property type="entry name" value="MCP/YpsA-like"/>
    <property type="match status" value="1"/>
</dbReference>
<dbReference type="Proteomes" id="UP000253529">
    <property type="component" value="Unassembled WGS sequence"/>
</dbReference>
<dbReference type="InterPro" id="IPR003488">
    <property type="entry name" value="DprA"/>
</dbReference>
<dbReference type="PANTHER" id="PTHR43022:SF1">
    <property type="entry name" value="PROTEIN SMF"/>
    <property type="match status" value="1"/>
</dbReference>
<organism evidence="4 5">
    <name type="scientific">Roseiarcus fermentans</name>
    <dbReference type="NCBI Taxonomy" id="1473586"/>
    <lineage>
        <taxon>Bacteria</taxon>
        <taxon>Pseudomonadati</taxon>
        <taxon>Pseudomonadota</taxon>
        <taxon>Alphaproteobacteria</taxon>
        <taxon>Hyphomicrobiales</taxon>
        <taxon>Roseiarcaceae</taxon>
        <taxon>Roseiarcus</taxon>
    </lineage>
</organism>
<dbReference type="Gene3D" id="1.10.10.10">
    <property type="entry name" value="Winged helix-like DNA-binding domain superfamily/Winged helix DNA-binding domain"/>
    <property type="match status" value="1"/>
</dbReference>
<dbReference type="NCBIfam" id="TIGR00732">
    <property type="entry name" value="dprA"/>
    <property type="match status" value="1"/>
</dbReference>
<evidence type="ECO:0000313" key="4">
    <source>
        <dbReference type="EMBL" id="RBP14098.1"/>
    </source>
</evidence>